<feature type="region of interest" description="Disordered" evidence="1">
    <location>
        <begin position="99"/>
        <end position="119"/>
    </location>
</feature>
<reference evidence="2 3" key="1">
    <citation type="submission" date="2022-04" db="EMBL/GenBank/DDBJ databases">
        <title>Positive selection, recombination, and allopatry shape intraspecific diversity of widespread and dominant cyanobacteria.</title>
        <authorList>
            <person name="Wei J."/>
            <person name="Shu W."/>
            <person name="Hu C."/>
        </authorList>
    </citation>
    <scope>NUCLEOTIDE SEQUENCE [LARGE SCALE GENOMIC DNA]</scope>
    <source>
        <strain evidence="2 3">GB2-A5</strain>
    </source>
</reference>
<feature type="compositionally biased region" description="Basic and acidic residues" evidence="1">
    <location>
        <begin position="138"/>
        <end position="147"/>
    </location>
</feature>
<feature type="compositionally biased region" description="Polar residues" evidence="1">
    <location>
        <begin position="1"/>
        <end position="10"/>
    </location>
</feature>
<feature type="compositionally biased region" description="Polar residues" evidence="1">
    <location>
        <begin position="150"/>
        <end position="159"/>
    </location>
</feature>
<name>A0ABV0JRV0_9CYAN</name>
<dbReference type="EMBL" id="JAMPKK010000037">
    <property type="protein sequence ID" value="MEP0866116.1"/>
    <property type="molecule type" value="Genomic_DNA"/>
</dbReference>
<protein>
    <submittedName>
        <fullName evidence="2">Uncharacterized protein</fullName>
    </submittedName>
</protein>
<evidence type="ECO:0000313" key="3">
    <source>
        <dbReference type="Proteomes" id="UP001442494"/>
    </source>
</evidence>
<dbReference type="InterPro" id="IPR046599">
    <property type="entry name" value="DUF6658"/>
</dbReference>
<feature type="region of interest" description="Disordered" evidence="1">
    <location>
        <begin position="138"/>
        <end position="159"/>
    </location>
</feature>
<accession>A0ABV0JRV0</accession>
<sequence>MVSTACNNGDNLGARPSNPPVQMGGNNNPHSNGGDGYTNYKMSTDPSVKNQTAKPNRAEINTFNQLIATNKDSEILYPGAETPAGRIAKENELPIKTAKDFVQPEPGGLNQRNPDLGERVGNRLEKVGETFKEATEFVKDKADEAGARPETQSNPALHK</sequence>
<gene>
    <name evidence="2" type="ORF">NDI37_16750</name>
</gene>
<proteinExistence type="predicted"/>
<comment type="caution">
    <text evidence="2">The sequence shown here is derived from an EMBL/GenBank/DDBJ whole genome shotgun (WGS) entry which is preliminary data.</text>
</comment>
<organism evidence="2 3">
    <name type="scientific">Funiculus sociatus GB2-A5</name>
    <dbReference type="NCBI Taxonomy" id="2933946"/>
    <lineage>
        <taxon>Bacteria</taxon>
        <taxon>Bacillati</taxon>
        <taxon>Cyanobacteriota</taxon>
        <taxon>Cyanophyceae</taxon>
        <taxon>Coleofasciculales</taxon>
        <taxon>Coleofasciculaceae</taxon>
        <taxon>Funiculus</taxon>
    </lineage>
</organism>
<dbReference type="Proteomes" id="UP001442494">
    <property type="component" value="Unassembled WGS sequence"/>
</dbReference>
<feature type="region of interest" description="Disordered" evidence="1">
    <location>
        <begin position="1"/>
        <end position="59"/>
    </location>
</feature>
<evidence type="ECO:0000313" key="2">
    <source>
        <dbReference type="EMBL" id="MEP0866116.1"/>
    </source>
</evidence>
<feature type="compositionally biased region" description="Polar residues" evidence="1">
    <location>
        <begin position="40"/>
        <end position="59"/>
    </location>
</feature>
<evidence type="ECO:0000256" key="1">
    <source>
        <dbReference type="SAM" id="MobiDB-lite"/>
    </source>
</evidence>
<keyword evidence="3" id="KW-1185">Reference proteome</keyword>
<dbReference type="Pfam" id="PF20363">
    <property type="entry name" value="DUF6658"/>
    <property type="match status" value="1"/>
</dbReference>